<sequence length="360" mass="41851">MVRPRRTVPVNPPEPDFATIVANLQQQLLAHQRETDRLREQLAQMNQRPQVNEVPPPVHQVPPVVPPMPEVQPEIPRNAEVPLAPAGMQVNPPLVREDLLYERFRRMKAPEFEGPSDPIAVDNRLIDIQDARHWWMIIQMRRNVTTMSWQDFVTEFRTMYYNREVIAVQQDEFTNLKQGFMTVMEAVKKFEQLAPLCPELVPNETEKVRRMMKMFRADISSKREEKAMVNQTQPRQNSEAFPKGQNSNPAQSSKQFGRNKLIWNFMGQGQQKNYPQKRNNRGNEDNNTDYPMCAKCGKKHWGVCRVGSNACYLCGKEGHYARNCTHNPRTRTFHIQAGMRTVSFMRFKPGLKDLQSHKAD</sequence>
<proteinExistence type="predicted"/>
<evidence type="ECO:0000313" key="6">
    <source>
        <dbReference type="Proteomes" id="UP001187192"/>
    </source>
</evidence>
<evidence type="ECO:0000256" key="3">
    <source>
        <dbReference type="SAM" id="MobiDB-lite"/>
    </source>
</evidence>
<dbReference type="SMART" id="SM00343">
    <property type="entry name" value="ZnF_C2HC"/>
    <property type="match status" value="1"/>
</dbReference>
<dbReference type="PANTHER" id="PTHR34482:SF47">
    <property type="entry name" value="CCHC-TYPE DOMAIN-CONTAINING PROTEIN"/>
    <property type="match status" value="1"/>
</dbReference>
<dbReference type="InterPro" id="IPR036875">
    <property type="entry name" value="Znf_CCHC_sf"/>
</dbReference>
<dbReference type="GO" id="GO:0003676">
    <property type="term" value="F:nucleic acid binding"/>
    <property type="evidence" value="ECO:0007669"/>
    <property type="project" value="InterPro"/>
</dbReference>
<evidence type="ECO:0000256" key="2">
    <source>
        <dbReference type="SAM" id="Coils"/>
    </source>
</evidence>
<feature type="domain" description="CCHC-type" evidence="4">
    <location>
        <begin position="311"/>
        <end position="324"/>
    </location>
</feature>
<dbReference type="Gene3D" id="4.10.60.10">
    <property type="entry name" value="Zinc finger, CCHC-type"/>
    <property type="match status" value="1"/>
</dbReference>
<keyword evidence="1" id="KW-0479">Metal-binding</keyword>
<dbReference type="AlphaFoldDB" id="A0AA87ZC21"/>
<gene>
    <name evidence="5" type="ORF">TIFTF001_045781</name>
</gene>
<organism evidence="5 6">
    <name type="scientific">Ficus carica</name>
    <name type="common">Common fig</name>
    <dbReference type="NCBI Taxonomy" id="3494"/>
    <lineage>
        <taxon>Eukaryota</taxon>
        <taxon>Viridiplantae</taxon>
        <taxon>Streptophyta</taxon>
        <taxon>Embryophyta</taxon>
        <taxon>Tracheophyta</taxon>
        <taxon>Spermatophyta</taxon>
        <taxon>Magnoliopsida</taxon>
        <taxon>eudicotyledons</taxon>
        <taxon>Gunneridae</taxon>
        <taxon>Pentapetalae</taxon>
        <taxon>rosids</taxon>
        <taxon>fabids</taxon>
        <taxon>Rosales</taxon>
        <taxon>Moraceae</taxon>
        <taxon>Ficeae</taxon>
        <taxon>Ficus</taxon>
    </lineage>
</organism>
<dbReference type="Proteomes" id="UP001187192">
    <property type="component" value="Unassembled WGS sequence"/>
</dbReference>
<dbReference type="GO" id="GO:0008270">
    <property type="term" value="F:zinc ion binding"/>
    <property type="evidence" value="ECO:0007669"/>
    <property type="project" value="UniProtKB-KW"/>
</dbReference>
<keyword evidence="6" id="KW-1185">Reference proteome</keyword>
<dbReference type="Pfam" id="PF00098">
    <property type="entry name" value="zf-CCHC"/>
    <property type="match status" value="1"/>
</dbReference>
<evidence type="ECO:0000259" key="4">
    <source>
        <dbReference type="PROSITE" id="PS50158"/>
    </source>
</evidence>
<keyword evidence="1" id="KW-0862">Zinc</keyword>
<dbReference type="PROSITE" id="PS50158">
    <property type="entry name" value="ZF_CCHC"/>
    <property type="match status" value="1"/>
</dbReference>
<protein>
    <recommendedName>
        <fullName evidence="4">CCHC-type domain-containing protein</fullName>
    </recommendedName>
</protein>
<name>A0AA87ZC21_FICCA</name>
<comment type="caution">
    <text evidence="5">The sequence shown here is derived from an EMBL/GenBank/DDBJ whole genome shotgun (WGS) entry which is preliminary data.</text>
</comment>
<feature type="compositionally biased region" description="Polar residues" evidence="3">
    <location>
        <begin position="229"/>
        <end position="253"/>
    </location>
</feature>
<evidence type="ECO:0000313" key="5">
    <source>
        <dbReference type="EMBL" id="GMN23503.1"/>
    </source>
</evidence>
<evidence type="ECO:0000256" key="1">
    <source>
        <dbReference type="PROSITE-ProRule" id="PRU00047"/>
    </source>
</evidence>
<reference evidence="5" key="1">
    <citation type="submission" date="2023-07" db="EMBL/GenBank/DDBJ databases">
        <title>draft genome sequence of fig (Ficus carica).</title>
        <authorList>
            <person name="Takahashi T."/>
            <person name="Nishimura K."/>
        </authorList>
    </citation>
    <scope>NUCLEOTIDE SEQUENCE</scope>
</reference>
<keyword evidence="2" id="KW-0175">Coiled coil</keyword>
<feature type="region of interest" description="Disordered" evidence="3">
    <location>
        <begin position="269"/>
        <end position="288"/>
    </location>
</feature>
<dbReference type="EMBL" id="BTGU01004209">
    <property type="protein sequence ID" value="GMN23503.1"/>
    <property type="molecule type" value="Genomic_DNA"/>
</dbReference>
<dbReference type="PANTHER" id="PTHR34482">
    <property type="entry name" value="DNA DAMAGE-INDUCIBLE PROTEIN 1-LIKE"/>
    <property type="match status" value="1"/>
</dbReference>
<dbReference type="Pfam" id="PF03732">
    <property type="entry name" value="Retrotrans_gag"/>
    <property type="match status" value="1"/>
</dbReference>
<accession>A0AA87ZC21</accession>
<feature type="coiled-coil region" evidence="2">
    <location>
        <begin position="21"/>
        <end position="48"/>
    </location>
</feature>
<keyword evidence="1" id="KW-0863">Zinc-finger</keyword>
<dbReference type="InterPro" id="IPR001878">
    <property type="entry name" value="Znf_CCHC"/>
</dbReference>
<feature type="region of interest" description="Disordered" evidence="3">
    <location>
        <begin position="222"/>
        <end position="253"/>
    </location>
</feature>
<dbReference type="InterPro" id="IPR005162">
    <property type="entry name" value="Retrotrans_gag_dom"/>
</dbReference>
<dbReference type="SUPFAM" id="SSF57756">
    <property type="entry name" value="Retrovirus zinc finger-like domains"/>
    <property type="match status" value="1"/>
</dbReference>